<evidence type="ECO:0000256" key="9">
    <source>
        <dbReference type="HAMAP-Rule" id="MF_00024"/>
    </source>
</evidence>
<name>A0A1I5MVL1_9BACT</name>
<organism evidence="10 11">
    <name type="scientific">Hydrogenimonas thermophila</name>
    <dbReference type="NCBI Taxonomy" id="223786"/>
    <lineage>
        <taxon>Bacteria</taxon>
        <taxon>Pseudomonadati</taxon>
        <taxon>Campylobacterota</taxon>
        <taxon>Epsilonproteobacteria</taxon>
        <taxon>Campylobacterales</taxon>
        <taxon>Hydrogenimonadaceae</taxon>
        <taxon>Hydrogenimonas</taxon>
    </lineage>
</organism>
<feature type="transmembrane region" description="Helical" evidence="9">
    <location>
        <begin position="45"/>
        <end position="66"/>
    </location>
</feature>
<reference evidence="10 11" key="1">
    <citation type="submission" date="2016-10" db="EMBL/GenBank/DDBJ databases">
        <authorList>
            <person name="de Groot N.N."/>
        </authorList>
    </citation>
    <scope>NUCLEOTIDE SEQUENCE [LARGE SCALE GENOMIC DNA]</scope>
    <source>
        <strain evidence="10 11">EP1-55-1</strain>
    </source>
</reference>
<comment type="pathway">
    <text evidence="2 9">Cofactor biosynthesis; adenosylcobalamin biosynthesis.</text>
</comment>
<dbReference type="GO" id="GO:0005886">
    <property type="term" value="C:plasma membrane"/>
    <property type="evidence" value="ECO:0007669"/>
    <property type="project" value="UniProtKB-SubCell"/>
</dbReference>
<dbReference type="RefSeq" id="WP_092911380.1">
    <property type="nucleotide sequence ID" value="NZ_FOXB01000007.1"/>
</dbReference>
<comment type="function">
    <text evidence="9">Converts cobyric acid to cobinamide by the addition of aminopropanol on the F carboxylic group.</text>
</comment>
<feature type="transmembrane region" description="Helical" evidence="9">
    <location>
        <begin position="72"/>
        <end position="90"/>
    </location>
</feature>
<comment type="subcellular location">
    <subcellularLocation>
        <location evidence="1 9">Cell membrane</location>
        <topology evidence="1 9">Multi-pass membrane protein</topology>
    </subcellularLocation>
</comment>
<dbReference type="OrthoDB" id="9811967at2"/>
<dbReference type="GO" id="GO:0048472">
    <property type="term" value="F:threonine-phosphate decarboxylase activity"/>
    <property type="evidence" value="ECO:0007669"/>
    <property type="project" value="InterPro"/>
</dbReference>
<dbReference type="STRING" id="223786.SAMN05216234_10741"/>
<keyword evidence="4 9" id="KW-1003">Cell membrane</keyword>
<keyword evidence="8 9" id="KW-0472">Membrane</keyword>
<dbReference type="Proteomes" id="UP000199227">
    <property type="component" value="Unassembled WGS sequence"/>
</dbReference>
<evidence type="ECO:0000256" key="8">
    <source>
        <dbReference type="ARBA" id="ARBA00023136"/>
    </source>
</evidence>
<evidence type="ECO:0000256" key="7">
    <source>
        <dbReference type="ARBA" id="ARBA00022989"/>
    </source>
</evidence>
<dbReference type="Pfam" id="PF03186">
    <property type="entry name" value="CobD_Cbib"/>
    <property type="match status" value="1"/>
</dbReference>
<dbReference type="PANTHER" id="PTHR34308">
    <property type="entry name" value="COBALAMIN BIOSYNTHESIS PROTEIN CBIB"/>
    <property type="match status" value="1"/>
</dbReference>
<evidence type="ECO:0000256" key="6">
    <source>
        <dbReference type="ARBA" id="ARBA00022692"/>
    </source>
</evidence>
<dbReference type="InterPro" id="IPR004485">
    <property type="entry name" value="Cobalamin_biosynth_CobD/CbiB"/>
</dbReference>
<evidence type="ECO:0000256" key="3">
    <source>
        <dbReference type="ARBA" id="ARBA00006263"/>
    </source>
</evidence>
<gene>
    <name evidence="9" type="primary">cobD</name>
    <name evidence="10" type="ORF">SAMN05216234_10741</name>
</gene>
<evidence type="ECO:0000313" key="10">
    <source>
        <dbReference type="EMBL" id="SFP13572.1"/>
    </source>
</evidence>
<keyword evidence="6 9" id="KW-0812">Transmembrane</keyword>
<dbReference type="UniPathway" id="UPA00148"/>
<keyword evidence="7 9" id="KW-1133">Transmembrane helix</keyword>
<dbReference type="AlphaFoldDB" id="A0A1I5MVL1"/>
<proteinExistence type="inferred from homology"/>
<dbReference type="PANTHER" id="PTHR34308:SF1">
    <property type="entry name" value="COBALAMIN BIOSYNTHESIS PROTEIN CBIB"/>
    <property type="match status" value="1"/>
</dbReference>
<feature type="transmembrane region" description="Helical" evidence="9">
    <location>
        <begin position="188"/>
        <end position="206"/>
    </location>
</feature>
<feature type="transmembrane region" description="Helical" evidence="9">
    <location>
        <begin position="140"/>
        <end position="161"/>
    </location>
</feature>
<dbReference type="GO" id="GO:0009236">
    <property type="term" value="P:cobalamin biosynthetic process"/>
    <property type="evidence" value="ECO:0007669"/>
    <property type="project" value="UniProtKB-UniRule"/>
</dbReference>
<comment type="similarity">
    <text evidence="3 9">Belongs to the CobD/CbiB family.</text>
</comment>
<dbReference type="HAMAP" id="MF_00024">
    <property type="entry name" value="CobD_CbiB"/>
    <property type="match status" value="1"/>
</dbReference>
<evidence type="ECO:0000256" key="5">
    <source>
        <dbReference type="ARBA" id="ARBA00022573"/>
    </source>
</evidence>
<dbReference type="NCBIfam" id="TIGR00380">
    <property type="entry name" value="cobal_cbiB"/>
    <property type="match status" value="1"/>
</dbReference>
<evidence type="ECO:0000313" key="11">
    <source>
        <dbReference type="Proteomes" id="UP000199227"/>
    </source>
</evidence>
<keyword evidence="5 9" id="KW-0169">Cobalamin biosynthesis</keyword>
<protein>
    <recommendedName>
        <fullName evidence="9">Cobalamin biosynthesis protein CobD</fullName>
    </recommendedName>
</protein>
<evidence type="ECO:0000256" key="1">
    <source>
        <dbReference type="ARBA" id="ARBA00004651"/>
    </source>
</evidence>
<evidence type="ECO:0000256" key="4">
    <source>
        <dbReference type="ARBA" id="ARBA00022475"/>
    </source>
</evidence>
<dbReference type="EMBL" id="FOXB01000007">
    <property type="protein sequence ID" value="SFP13572.1"/>
    <property type="molecule type" value="Genomic_DNA"/>
</dbReference>
<evidence type="ECO:0000256" key="2">
    <source>
        <dbReference type="ARBA" id="ARBA00004953"/>
    </source>
</evidence>
<feature type="transmembrane region" description="Helical" evidence="9">
    <location>
        <begin position="6"/>
        <end position="33"/>
    </location>
</feature>
<dbReference type="GO" id="GO:0015420">
    <property type="term" value="F:ABC-type vitamin B12 transporter activity"/>
    <property type="evidence" value="ECO:0007669"/>
    <property type="project" value="UniProtKB-UniRule"/>
</dbReference>
<sequence>MVYLEIALIAYVIDLIFGEFKITHPVVLMGNYIKWFESKFYKDSVFAGAALGVSLVLIVGVVSYILENILLSLGSFGVLAAAGLGSMAIANNMLYESVKRVINHPEEIRFLVSRDTDNLTQSEINRAAIETYAENLSDGVIAPLFYLAVFGLTGAFVYKAINTLDSMVGYQNSRYANFGKFSAKLDDVANLLPSRITAILISLLFMSKRAILKLWKFGKLHKSPNAGYPISAIALALGIKLGGATSYFGQIVNKPYFGDGREEIKREDIYRALKIKKRLDIFIIVTLSLGVLFC</sequence>
<accession>A0A1I5MVL1</accession>
<keyword evidence="11" id="KW-1185">Reference proteome</keyword>